<dbReference type="EMBL" id="JARKIE010000015">
    <property type="protein sequence ID" value="KAJ7702189.1"/>
    <property type="molecule type" value="Genomic_DNA"/>
</dbReference>
<dbReference type="AlphaFoldDB" id="A0AAD7DYU6"/>
<evidence type="ECO:0000313" key="1">
    <source>
        <dbReference type="EMBL" id="KAJ7702189.1"/>
    </source>
</evidence>
<organism evidence="1 2">
    <name type="scientific">Mycena rosella</name>
    <name type="common">Pink bonnet</name>
    <name type="synonym">Agaricus rosellus</name>
    <dbReference type="NCBI Taxonomy" id="1033263"/>
    <lineage>
        <taxon>Eukaryota</taxon>
        <taxon>Fungi</taxon>
        <taxon>Dikarya</taxon>
        <taxon>Basidiomycota</taxon>
        <taxon>Agaricomycotina</taxon>
        <taxon>Agaricomycetes</taxon>
        <taxon>Agaricomycetidae</taxon>
        <taxon>Agaricales</taxon>
        <taxon>Marasmiineae</taxon>
        <taxon>Mycenaceae</taxon>
        <taxon>Mycena</taxon>
    </lineage>
</organism>
<dbReference type="Proteomes" id="UP001221757">
    <property type="component" value="Unassembled WGS sequence"/>
</dbReference>
<gene>
    <name evidence="1" type="ORF">B0H17DRAFT_1127777</name>
</gene>
<proteinExistence type="predicted"/>
<sequence>MARAPSRRFRHRLAYLHRALRKPTPTRVVTAVSHARLSLSGNSLRHVTCGASYSERPPGEGSLLPMPRMPVRHREFYKLDIVGRLSNALGVLKLATELTGGQFQLFKLSKTGSKNLMACARVRMSATPISVWYRGLTLKSGLRGVARELHLLCRPQLCI</sequence>
<name>A0AAD7DYU6_MYCRO</name>
<comment type="caution">
    <text evidence="1">The sequence shown here is derived from an EMBL/GenBank/DDBJ whole genome shotgun (WGS) entry which is preliminary data.</text>
</comment>
<accession>A0AAD7DYU6</accession>
<keyword evidence="2" id="KW-1185">Reference proteome</keyword>
<evidence type="ECO:0000313" key="2">
    <source>
        <dbReference type="Proteomes" id="UP001221757"/>
    </source>
</evidence>
<reference evidence="1" key="1">
    <citation type="submission" date="2023-03" db="EMBL/GenBank/DDBJ databases">
        <title>Massive genome expansion in bonnet fungi (Mycena s.s.) driven by repeated elements and novel gene families across ecological guilds.</title>
        <authorList>
            <consortium name="Lawrence Berkeley National Laboratory"/>
            <person name="Harder C.B."/>
            <person name="Miyauchi S."/>
            <person name="Viragh M."/>
            <person name="Kuo A."/>
            <person name="Thoen E."/>
            <person name="Andreopoulos B."/>
            <person name="Lu D."/>
            <person name="Skrede I."/>
            <person name="Drula E."/>
            <person name="Henrissat B."/>
            <person name="Morin E."/>
            <person name="Kohler A."/>
            <person name="Barry K."/>
            <person name="LaButti K."/>
            <person name="Morin E."/>
            <person name="Salamov A."/>
            <person name="Lipzen A."/>
            <person name="Mereny Z."/>
            <person name="Hegedus B."/>
            <person name="Baldrian P."/>
            <person name="Stursova M."/>
            <person name="Weitz H."/>
            <person name="Taylor A."/>
            <person name="Grigoriev I.V."/>
            <person name="Nagy L.G."/>
            <person name="Martin F."/>
            <person name="Kauserud H."/>
        </authorList>
    </citation>
    <scope>NUCLEOTIDE SEQUENCE</scope>
    <source>
        <strain evidence="1">CBHHK067</strain>
    </source>
</reference>
<protein>
    <submittedName>
        <fullName evidence="1">Uncharacterized protein</fullName>
    </submittedName>
</protein>